<feature type="transmembrane region" description="Helical" evidence="7">
    <location>
        <begin position="299"/>
        <end position="318"/>
    </location>
</feature>
<evidence type="ECO:0000313" key="9">
    <source>
        <dbReference type="EMBL" id="PZR52650.1"/>
    </source>
</evidence>
<comment type="caution">
    <text evidence="9">The sequence shown here is derived from an EMBL/GenBank/DDBJ whole genome shotgun (WGS) entry which is preliminary data.</text>
</comment>
<dbReference type="Pfam" id="PF07690">
    <property type="entry name" value="MFS_1"/>
    <property type="match status" value="1"/>
</dbReference>
<feature type="transmembrane region" description="Helical" evidence="7">
    <location>
        <begin position="363"/>
        <end position="383"/>
    </location>
</feature>
<evidence type="ECO:0000259" key="8">
    <source>
        <dbReference type="PROSITE" id="PS50850"/>
    </source>
</evidence>
<feature type="transmembrane region" description="Helical" evidence="7">
    <location>
        <begin position="95"/>
        <end position="114"/>
    </location>
</feature>
<feature type="transmembrane region" description="Helical" evidence="7">
    <location>
        <begin position="232"/>
        <end position="254"/>
    </location>
</feature>
<feature type="transmembrane region" description="Helical" evidence="7">
    <location>
        <begin position="398"/>
        <end position="417"/>
    </location>
</feature>
<keyword evidence="5 7" id="KW-0472">Membrane</keyword>
<dbReference type="GO" id="GO:0005886">
    <property type="term" value="C:plasma membrane"/>
    <property type="evidence" value="ECO:0007669"/>
    <property type="project" value="UniProtKB-SubCell"/>
</dbReference>
<feature type="transmembrane region" description="Helical" evidence="7">
    <location>
        <begin position="120"/>
        <end position="145"/>
    </location>
</feature>
<dbReference type="PANTHER" id="PTHR43124:SF3">
    <property type="entry name" value="CHLORAMPHENICOL EFFLUX PUMP RV0191"/>
    <property type="match status" value="1"/>
</dbReference>
<name>A0A2W5WNA3_9MICO</name>
<dbReference type="InterPro" id="IPR020846">
    <property type="entry name" value="MFS_dom"/>
</dbReference>
<feature type="transmembrane region" description="Helical" evidence="7">
    <location>
        <begin position="324"/>
        <end position="351"/>
    </location>
</feature>
<feature type="transmembrane region" description="Helical" evidence="7">
    <location>
        <begin position="180"/>
        <end position="203"/>
    </location>
</feature>
<feature type="transmembrane region" description="Helical" evidence="7">
    <location>
        <begin position="58"/>
        <end position="83"/>
    </location>
</feature>
<dbReference type="PANTHER" id="PTHR43124">
    <property type="entry name" value="PURINE EFFLUX PUMP PBUE"/>
    <property type="match status" value="1"/>
</dbReference>
<accession>A0A2W5WNA3</accession>
<evidence type="ECO:0000256" key="3">
    <source>
        <dbReference type="ARBA" id="ARBA00022692"/>
    </source>
</evidence>
<keyword evidence="3 7" id="KW-0812">Transmembrane</keyword>
<evidence type="ECO:0000256" key="1">
    <source>
        <dbReference type="ARBA" id="ARBA00004651"/>
    </source>
</evidence>
<evidence type="ECO:0000256" key="7">
    <source>
        <dbReference type="SAM" id="Phobius"/>
    </source>
</evidence>
<keyword evidence="4 7" id="KW-1133">Transmembrane helix</keyword>
<dbReference type="Proteomes" id="UP000248783">
    <property type="component" value="Unassembled WGS sequence"/>
</dbReference>
<dbReference type="SUPFAM" id="SSF103473">
    <property type="entry name" value="MFS general substrate transporter"/>
    <property type="match status" value="1"/>
</dbReference>
<dbReference type="AlphaFoldDB" id="A0A2W5WNA3"/>
<evidence type="ECO:0000256" key="2">
    <source>
        <dbReference type="ARBA" id="ARBA00022475"/>
    </source>
</evidence>
<sequence>MRRLPCGVTGEGARVDGTSSSGGRRAWIVWAAGLLTYVVAVAHRSSFGVAGLEATDRFGVQATVLSLFVVVQLAVYAAMQLPMGVALDRWGPRRLLVLGSLTMTVGQLVMTFAPGVGVAIVARVLIGSGDAAIFVSAVRLVWSWFPRRRVPLLTQVTGIVGQCGQVVSALPFALALHDLGWTWAFAGLVVLGVLATVLAGLVVRDRPAGEPPLAAPSRLSGLGDTLRNPGTWLGFWTHMIGGVSANVFVLLWGVPFLVQGQGLTTAQAGGLLTLNVLVAIVAGPVIGELTARHPLRRSWIALAVATGVAAGWALVLIPSGPRPLWQLAIFVALVSVGGPASLIGLDFAASLNPPQRLGAAQSVANMGGFVSTFAVMLAVGVVLDRLAPDGAPTLDDYRVALCALPAMMAVALVGVLVTRRQARAVHDIRVPRLIEGWRRGRSS</sequence>
<feature type="transmembrane region" description="Helical" evidence="7">
    <location>
        <begin position="27"/>
        <end position="46"/>
    </location>
</feature>
<dbReference type="InterPro" id="IPR050189">
    <property type="entry name" value="MFS_Efflux_Transporters"/>
</dbReference>
<feature type="domain" description="Major facilitator superfamily (MFS) profile" evidence="8">
    <location>
        <begin position="28"/>
        <end position="423"/>
    </location>
</feature>
<dbReference type="InterPro" id="IPR011701">
    <property type="entry name" value="MFS"/>
</dbReference>
<evidence type="ECO:0000313" key="10">
    <source>
        <dbReference type="Proteomes" id="UP000248783"/>
    </source>
</evidence>
<proteinExistence type="predicted"/>
<organism evidence="9 10">
    <name type="scientific">Xylanimonas oleitrophica</name>
    <dbReference type="NCBI Taxonomy" id="2607479"/>
    <lineage>
        <taxon>Bacteria</taxon>
        <taxon>Bacillati</taxon>
        <taxon>Actinomycetota</taxon>
        <taxon>Actinomycetes</taxon>
        <taxon>Micrococcales</taxon>
        <taxon>Promicromonosporaceae</taxon>
        <taxon>Xylanimonas</taxon>
    </lineage>
</organism>
<keyword evidence="2" id="KW-1003">Cell membrane</keyword>
<reference evidence="9 10" key="1">
    <citation type="submission" date="2018-06" db="EMBL/GenBank/DDBJ databases">
        <title>Whole genome sequencing of a novel hydrocarbon degrading bacterial strain, PW21 isolated from oil contaminated produced water sample.</title>
        <authorList>
            <person name="Nagkirti P."/>
            <person name="Shaikh A."/>
            <person name="Gowdaman V."/>
            <person name="Engineer A.E."/>
            <person name="Dagar S."/>
            <person name="Dhakephalkar P.K."/>
        </authorList>
    </citation>
    <scope>NUCLEOTIDE SEQUENCE [LARGE SCALE GENOMIC DNA]</scope>
    <source>
        <strain evidence="9 10">PW21</strain>
    </source>
</reference>
<dbReference type="CDD" id="cd06174">
    <property type="entry name" value="MFS"/>
    <property type="match status" value="1"/>
</dbReference>
<comment type="subcellular location">
    <subcellularLocation>
        <location evidence="1">Cell membrane</location>
        <topology evidence="1">Multi-pass membrane protein</topology>
    </subcellularLocation>
</comment>
<feature type="region of interest" description="Disordered" evidence="6">
    <location>
        <begin position="1"/>
        <end position="21"/>
    </location>
</feature>
<dbReference type="GO" id="GO:0022857">
    <property type="term" value="F:transmembrane transporter activity"/>
    <property type="evidence" value="ECO:0007669"/>
    <property type="project" value="InterPro"/>
</dbReference>
<dbReference type="PROSITE" id="PS50850">
    <property type="entry name" value="MFS"/>
    <property type="match status" value="1"/>
</dbReference>
<evidence type="ECO:0000256" key="6">
    <source>
        <dbReference type="SAM" id="MobiDB-lite"/>
    </source>
</evidence>
<evidence type="ECO:0000256" key="5">
    <source>
        <dbReference type="ARBA" id="ARBA00023136"/>
    </source>
</evidence>
<dbReference type="EMBL" id="QKWH01000008">
    <property type="protein sequence ID" value="PZR52650.1"/>
    <property type="molecule type" value="Genomic_DNA"/>
</dbReference>
<protein>
    <submittedName>
        <fullName evidence="9">MFS transporter</fullName>
    </submittedName>
</protein>
<evidence type="ECO:0000256" key="4">
    <source>
        <dbReference type="ARBA" id="ARBA00022989"/>
    </source>
</evidence>
<gene>
    <name evidence="9" type="ORF">DNL40_11105</name>
</gene>
<dbReference type="Gene3D" id="1.20.1250.20">
    <property type="entry name" value="MFS general substrate transporter like domains"/>
    <property type="match status" value="2"/>
</dbReference>
<feature type="transmembrane region" description="Helical" evidence="7">
    <location>
        <begin position="266"/>
        <end position="287"/>
    </location>
</feature>
<keyword evidence="10" id="KW-1185">Reference proteome</keyword>
<dbReference type="InterPro" id="IPR036259">
    <property type="entry name" value="MFS_trans_sf"/>
</dbReference>